<feature type="transmembrane region" description="Helical" evidence="8">
    <location>
        <begin position="399"/>
        <end position="422"/>
    </location>
</feature>
<feature type="transmembrane region" description="Helical" evidence="8">
    <location>
        <begin position="434"/>
        <end position="455"/>
    </location>
</feature>
<dbReference type="Gene3D" id="3.40.50.300">
    <property type="entry name" value="P-loop containing nucleotide triphosphate hydrolases"/>
    <property type="match status" value="1"/>
</dbReference>
<dbReference type="InterPro" id="IPR043926">
    <property type="entry name" value="ABCG_dom"/>
</dbReference>
<evidence type="ECO:0000259" key="9">
    <source>
        <dbReference type="PROSITE" id="PS50893"/>
    </source>
</evidence>
<keyword evidence="6 8" id="KW-1133">Transmembrane helix</keyword>
<dbReference type="Pfam" id="PF19055">
    <property type="entry name" value="ABC2_membrane_7"/>
    <property type="match status" value="1"/>
</dbReference>
<dbReference type="GO" id="GO:0140359">
    <property type="term" value="F:ABC-type transporter activity"/>
    <property type="evidence" value="ECO:0007669"/>
    <property type="project" value="InterPro"/>
</dbReference>
<keyword evidence="7 8" id="KW-0472">Membrane</keyword>
<dbReference type="PANTHER" id="PTHR48041:SF63">
    <property type="entry name" value="EARLY GENE AT 23, ISOFORM C"/>
    <property type="match status" value="1"/>
</dbReference>
<keyword evidence="3 8" id="KW-0812">Transmembrane</keyword>
<feature type="transmembrane region" description="Helical" evidence="8">
    <location>
        <begin position="511"/>
        <end position="532"/>
    </location>
</feature>
<dbReference type="PROSITE" id="PS50893">
    <property type="entry name" value="ABC_TRANSPORTER_2"/>
    <property type="match status" value="1"/>
</dbReference>
<dbReference type="GO" id="GO:0005886">
    <property type="term" value="C:plasma membrane"/>
    <property type="evidence" value="ECO:0007669"/>
    <property type="project" value="TreeGrafter"/>
</dbReference>
<dbReference type="InterPro" id="IPR013525">
    <property type="entry name" value="ABC2_TM"/>
</dbReference>
<dbReference type="SMART" id="SM00382">
    <property type="entry name" value="AAA"/>
    <property type="match status" value="1"/>
</dbReference>
<evidence type="ECO:0000256" key="3">
    <source>
        <dbReference type="ARBA" id="ARBA00022692"/>
    </source>
</evidence>
<feature type="transmembrane region" description="Helical" evidence="8">
    <location>
        <begin position="544"/>
        <end position="562"/>
    </location>
</feature>
<sequence>MDKNAASTKTDSPVGREFASLQDKTDSDCRLTDAELGCQDDHAINASTACRLRWVRLRKEISIGENNSGLIRSTISKGNLMTNTLSSRSNSKIILNDLSGEAMSGEVLALMGPSGSGKTSLLDALSGRIKIDSGELFINCTLVDSDMMKKVKRKMAYVKQNDTFFGHLTVLDQLTYTALLRLPGDMSNTDKHKEVQRIVKLLRLHSCLGTMIMRVSGGERKRTNIGTELLTDPNIVLLDEPTSGLDSTSAVALMKTLKELAQTGKTIITSIHQPSSWVFANFDRVVFLAQGSTVYNGGPSSSLDYLSEKGLKCPLGYNAADHWMDLLVVDSLVGEQSSVKILISNWDDEHTALGIMNSIDAEGNNHGKYLLDDRKWNISWFMQFRVLFHRSLKNSRSSIFTTINFVKSVLIALVVGCVWFQMEYTEKTVSNRSSYFFFTMTYWVFDAMFAALMSFPSERDVIFKERASGSYQLSAYYLAKTLSEAPTRLALPLVYMLVSFWMAGLNPEFSVFFFSTICSLLSVLAGESLGLLVGTMVMDMEKAMVALTVFTLTLMLVGGFFVKDIPVWMVWSQYLSPFKFAFDASQYLTFNVNVPCDGSGVLKICNNPDIHYATPKQIREELNVEGTASFNAMMLIVIFFVARLASFVALRSQRGDERM</sequence>
<dbReference type="InterPro" id="IPR050352">
    <property type="entry name" value="ABCG_transporters"/>
</dbReference>
<feature type="domain" description="ABC transporter" evidence="9">
    <location>
        <begin position="80"/>
        <end position="315"/>
    </location>
</feature>
<dbReference type="PANTHER" id="PTHR48041">
    <property type="entry name" value="ABC TRANSPORTER G FAMILY MEMBER 28"/>
    <property type="match status" value="1"/>
</dbReference>
<evidence type="ECO:0000256" key="5">
    <source>
        <dbReference type="ARBA" id="ARBA00022840"/>
    </source>
</evidence>
<name>A0A7S1BWY4_9STRA</name>
<dbReference type="EMBL" id="HBFR01038106">
    <property type="protein sequence ID" value="CAD8900578.1"/>
    <property type="molecule type" value="Transcribed_RNA"/>
</dbReference>
<feature type="transmembrane region" description="Helical" evidence="8">
    <location>
        <begin position="630"/>
        <end position="650"/>
    </location>
</feature>
<organism evidence="10">
    <name type="scientific">Corethron hystrix</name>
    <dbReference type="NCBI Taxonomy" id="216773"/>
    <lineage>
        <taxon>Eukaryota</taxon>
        <taxon>Sar</taxon>
        <taxon>Stramenopiles</taxon>
        <taxon>Ochrophyta</taxon>
        <taxon>Bacillariophyta</taxon>
        <taxon>Coscinodiscophyceae</taxon>
        <taxon>Corethrophycidae</taxon>
        <taxon>Corethrales</taxon>
        <taxon>Corethraceae</taxon>
        <taxon>Corethron</taxon>
    </lineage>
</organism>
<evidence type="ECO:0000256" key="1">
    <source>
        <dbReference type="ARBA" id="ARBA00004141"/>
    </source>
</evidence>
<dbReference type="GO" id="GO:0005524">
    <property type="term" value="F:ATP binding"/>
    <property type="evidence" value="ECO:0007669"/>
    <property type="project" value="UniProtKB-KW"/>
</dbReference>
<keyword evidence="5" id="KW-0067">ATP-binding</keyword>
<evidence type="ECO:0000256" key="6">
    <source>
        <dbReference type="ARBA" id="ARBA00022989"/>
    </source>
</evidence>
<dbReference type="InterPro" id="IPR003593">
    <property type="entry name" value="AAA+_ATPase"/>
</dbReference>
<dbReference type="InterPro" id="IPR003439">
    <property type="entry name" value="ABC_transporter-like_ATP-bd"/>
</dbReference>
<dbReference type="SUPFAM" id="SSF52540">
    <property type="entry name" value="P-loop containing nucleoside triphosphate hydrolases"/>
    <property type="match status" value="1"/>
</dbReference>
<evidence type="ECO:0000256" key="7">
    <source>
        <dbReference type="ARBA" id="ARBA00023136"/>
    </source>
</evidence>
<evidence type="ECO:0000256" key="4">
    <source>
        <dbReference type="ARBA" id="ARBA00022741"/>
    </source>
</evidence>
<comment type="subcellular location">
    <subcellularLocation>
        <location evidence="1">Membrane</location>
        <topology evidence="1">Multi-pass membrane protein</topology>
    </subcellularLocation>
</comment>
<protein>
    <recommendedName>
        <fullName evidence="9">ABC transporter domain-containing protein</fullName>
    </recommendedName>
</protein>
<gene>
    <name evidence="10" type="ORF">CHYS00102_LOCUS27795</name>
</gene>
<reference evidence="10" key="1">
    <citation type="submission" date="2021-01" db="EMBL/GenBank/DDBJ databases">
        <authorList>
            <person name="Corre E."/>
            <person name="Pelletier E."/>
            <person name="Niang G."/>
            <person name="Scheremetjew M."/>
            <person name="Finn R."/>
            <person name="Kale V."/>
            <person name="Holt S."/>
            <person name="Cochrane G."/>
            <person name="Meng A."/>
            <person name="Brown T."/>
            <person name="Cohen L."/>
        </authorList>
    </citation>
    <scope>NUCLEOTIDE SEQUENCE</scope>
    <source>
        <strain evidence="10">308</strain>
    </source>
</reference>
<keyword evidence="2" id="KW-0813">Transport</keyword>
<evidence type="ECO:0000256" key="8">
    <source>
        <dbReference type="SAM" id="Phobius"/>
    </source>
</evidence>
<keyword evidence="4" id="KW-0547">Nucleotide-binding</keyword>
<dbReference type="InterPro" id="IPR027417">
    <property type="entry name" value="P-loop_NTPase"/>
</dbReference>
<dbReference type="Pfam" id="PF01061">
    <property type="entry name" value="ABC2_membrane"/>
    <property type="match status" value="1"/>
</dbReference>
<accession>A0A7S1BWY4</accession>
<evidence type="ECO:0000256" key="2">
    <source>
        <dbReference type="ARBA" id="ARBA00022448"/>
    </source>
</evidence>
<evidence type="ECO:0000313" key="10">
    <source>
        <dbReference type="EMBL" id="CAD8900578.1"/>
    </source>
</evidence>
<dbReference type="Pfam" id="PF00005">
    <property type="entry name" value="ABC_tran"/>
    <property type="match status" value="1"/>
</dbReference>
<proteinExistence type="predicted"/>
<dbReference type="GO" id="GO:0016887">
    <property type="term" value="F:ATP hydrolysis activity"/>
    <property type="evidence" value="ECO:0007669"/>
    <property type="project" value="InterPro"/>
</dbReference>
<dbReference type="AlphaFoldDB" id="A0A7S1BWY4"/>